<dbReference type="EMBL" id="FQZS01000010">
    <property type="protein sequence ID" value="SHI87972.1"/>
    <property type="molecule type" value="Genomic_DNA"/>
</dbReference>
<reference evidence="1 2" key="1">
    <citation type="submission" date="2016-11" db="EMBL/GenBank/DDBJ databases">
        <authorList>
            <person name="Jaros S."/>
            <person name="Januszkiewicz K."/>
            <person name="Wedrychowicz H."/>
        </authorList>
    </citation>
    <scope>NUCLEOTIDE SEQUENCE [LARGE SCALE GENOMIC DNA]</scope>
    <source>
        <strain evidence="1 2">DSM 19022</strain>
    </source>
</reference>
<accession>A0A1M6ER83</accession>
<name>A0A1M6ER83_9FIRM</name>
<evidence type="ECO:0008006" key="3">
    <source>
        <dbReference type="Google" id="ProtNLM"/>
    </source>
</evidence>
<sequence length="476" mass="51991">MLRDVTTKISDGLLGLATEKGEGVHVKIGVSPVTSDTPIIITGNMTAAKIKERLGLSPLADKVMDSVENGSNRIFCIPVAASTAGSLGTVEKTGSGSGSLSVDGSPYNAFDVIIKITGQGRRNTALFVYSIDGGYSYSDEFTVPLTGAFEIPLTGLTVMFTDGPEPNEETSFLVGDAFNFKTTAPTMTNADALAAIDKLKNFNESYELVHIVGESQKALWSAVSEKQQELASVYHKPLLFVLEAYPPDDGEDVADYALRLEADKKDIKNTDIQVVAARSLYIGMDGVTREINNAGIVCGLYSKTKVHQSIGKTRDTAGMGISKGKMLELRPAGIEDYIELLDNAKYLTFREYDGLEGFFVTNARVMSPDGSDYRYAEDVRVKNKIIREVRKEGLQLLQDDIDLEDVQNELETRAKFMQKPLDDMVKLKEISSATIIVPEGQDIIATEKMSVIIRYVSRGYIREIEVDLGRTKPSAS</sequence>
<dbReference type="STRING" id="1122184.SAMN02745176_01654"/>
<keyword evidence="2" id="KW-1185">Reference proteome</keyword>
<proteinExistence type="predicted"/>
<dbReference type="AlphaFoldDB" id="A0A1M6ER83"/>
<protein>
    <recommendedName>
        <fullName evidence="3">Phage tail sheath protein</fullName>
    </recommendedName>
</protein>
<dbReference type="Pfam" id="PF10758">
    <property type="entry name" value="DUF2586"/>
    <property type="match status" value="1"/>
</dbReference>
<dbReference type="Proteomes" id="UP000184442">
    <property type="component" value="Unassembled WGS sequence"/>
</dbReference>
<dbReference type="RefSeq" id="WP_073025740.1">
    <property type="nucleotide sequence ID" value="NZ_FQZS01000010.1"/>
</dbReference>
<organism evidence="1 2">
    <name type="scientific">Lutispora thermophila DSM 19022</name>
    <dbReference type="NCBI Taxonomy" id="1122184"/>
    <lineage>
        <taxon>Bacteria</taxon>
        <taxon>Bacillati</taxon>
        <taxon>Bacillota</taxon>
        <taxon>Clostridia</taxon>
        <taxon>Lutisporales</taxon>
        <taxon>Lutisporaceae</taxon>
        <taxon>Lutispora</taxon>
    </lineage>
</organism>
<evidence type="ECO:0000313" key="1">
    <source>
        <dbReference type="EMBL" id="SHI87972.1"/>
    </source>
</evidence>
<dbReference type="InterPro" id="IPR019694">
    <property type="entry name" value="Phage_HP1_Orf23"/>
</dbReference>
<dbReference type="OrthoDB" id="2078336at2"/>
<evidence type="ECO:0000313" key="2">
    <source>
        <dbReference type="Proteomes" id="UP000184442"/>
    </source>
</evidence>
<gene>
    <name evidence="1" type="ORF">SAMN02745176_01654</name>
</gene>